<accession>A0A6J6ZNZ8</accession>
<organism evidence="1">
    <name type="scientific">freshwater metagenome</name>
    <dbReference type="NCBI Taxonomy" id="449393"/>
    <lineage>
        <taxon>unclassified sequences</taxon>
        <taxon>metagenomes</taxon>
        <taxon>ecological metagenomes</taxon>
    </lineage>
</organism>
<evidence type="ECO:0000313" key="1">
    <source>
        <dbReference type="EMBL" id="CAB4823449.1"/>
    </source>
</evidence>
<dbReference type="AlphaFoldDB" id="A0A6J6ZNZ8"/>
<name>A0A6J6ZNZ8_9ZZZZ</name>
<proteinExistence type="predicted"/>
<protein>
    <submittedName>
        <fullName evidence="1">Unannotated protein</fullName>
    </submittedName>
</protein>
<reference evidence="1" key="1">
    <citation type="submission" date="2020-05" db="EMBL/GenBank/DDBJ databases">
        <authorList>
            <person name="Chiriac C."/>
            <person name="Salcher M."/>
            <person name="Ghai R."/>
            <person name="Kavagutti S V."/>
        </authorList>
    </citation>
    <scope>NUCLEOTIDE SEQUENCE</scope>
</reference>
<gene>
    <name evidence="1" type="ORF">UFOPK3099_01524</name>
</gene>
<sequence>MITIAEPPSLICEALAAVIVPSLVKAGLRLPNDSIVVLARTPSSVVTSTGSPLRCGIATGTISSANLPAAMAAAARTLLFIAVSSCWSRVMAPALKFSVPVPISTDSNAQNRPSLMIASASSVLP</sequence>
<dbReference type="EMBL" id="CAFAAV010000113">
    <property type="protein sequence ID" value="CAB4823449.1"/>
    <property type="molecule type" value="Genomic_DNA"/>
</dbReference>